<dbReference type="PANTHER" id="PTHR42870:SF1">
    <property type="entry name" value="NON-SPECIFIC LIPID-TRANSFER PROTEIN-LIKE 2"/>
    <property type="match status" value="1"/>
</dbReference>
<dbReference type="EMBL" id="BRZI01000002">
    <property type="protein sequence ID" value="GLD28758.1"/>
    <property type="molecule type" value="Genomic_DNA"/>
</dbReference>
<dbReference type="SUPFAM" id="SSF53901">
    <property type="entry name" value="Thiolase-like"/>
    <property type="match status" value="2"/>
</dbReference>
<sequence>MSTSINTMLRGTTAVVGIGQTPFYKRGTSGQPALKLALRAIVAACDDAGIDPADIDGFVSYGAERNDGQRMMPALNTKELRFGALVWTHGGGIPGALGLAATAIVTGQAEVVAVYRAMSETGGQRLRLDVAQDDTPAQQLVNGLDGPAQMCAMRSMRLIEAEGVPARTFRDMALASYFHAQRNPAAVGRGTELDESTYASSRWISEPYRLFDCSRENDAGVAVIMVSAQRAAQLRQPPAYLLGAPMGAARDWGMREENQNPYWSAGFQGVADRLWAETGFGPGDVDVAQIYENMTGMGVSAIIEHGFCSLQDAAEFIRFDNLIAPGGALPINTSGGNLAEGFIHGMSLVNEAVRQIRGTSTNQVPGAALSLMTGGPGDPVVSTALLGSADTL</sequence>
<dbReference type="PIRSF" id="PIRSF000429">
    <property type="entry name" value="Ac-CoA_Ac_transf"/>
    <property type="match status" value="1"/>
</dbReference>
<reference evidence="3" key="1">
    <citation type="submission" date="2022-08" db="EMBL/GenBank/DDBJ databases">
        <title>Mycobacterium kiyosense sp. nov., scotochromogenic slow-glowing species isolated from respiratory specimens.</title>
        <authorList>
            <person name="Fukano H."/>
            <person name="Kazumi Y."/>
            <person name="Sakagami N."/>
            <person name="Ato M."/>
            <person name="Mitarai S."/>
            <person name="Hoshino Y."/>
        </authorList>
    </citation>
    <scope>NUCLEOTIDE SEQUENCE</scope>
    <source>
        <strain evidence="3">1413</strain>
        <strain evidence="2">SRL2020-028</strain>
    </source>
</reference>
<organism evidence="3 4">
    <name type="scientific">Mycobacterium kiyosense</name>
    <dbReference type="NCBI Taxonomy" id="2871094"/>
    <lineage>
        <taxon>Bacteria</taxon>
        <taxon>Bacillati</taxon>
        <taxon>Actinomycetota</taxon>
        <taxon>Actinomycetes</taxon>
        <taxon>Mycobacteriales</taxon>
        <taxon>Mycobacteriaceae</taxon>
        <taxon>Mycobacterium</taxon>
    </lineage>
</organism>
<dbReference type="Pfam" id="PF22691">
    <property type="entry name" value="Thiolase_C_1"/>
    <property type="match status" value="1"/>
</dbReference>
<dbReference type="Proteomes" id="UP001064782">
    <property type="component" value="Unassembled WGS sequence"/>
</dbReference>
<dbReference type="InterPro" id="IPR055140">
    <property type="entry name" value="Thiolase_C_2"/>
</dbReference>
<dbReference type="GeneID" id="83627287"/>
<evidence type="ECO:0000313" key="4">
    <source>
        <dbReference type="Proteomes" id="UP001064782"/>
    </source>
</evidence>
<evidence type="ECO:0000313" key="3">
    <source>
        <dbReference type="EMBL" id="GLD28758.1"/>
    </source>
</evidence>
<name>A0A9P3UW17_9MYCO</name>
<keyword evidence="4" id="KW-1185">Reference proteome</keyword>
<dbReference type="CDD" id="cd00829">
    <property type="entry name" value="SCP-x_thiolase"/>
    <property type="match status" value="1"/>
</dbReference>
<dbReference type="GO" id="GO:0016747">
    <property type="term" value="F:acyltransferase activity, transferring groups other than amino-acyl groups"/>
    <property type="evidence" value="ECO:0007669"/>
    <property type="project" value="InterPro"/>
</dbReference>
<dbReference type="EMBL" id="BRXE01000001">
    <property type="protein sequence ID" value="GLB80954.1"/>
    <property type="molecule type" value="Genomic_DNA"/>
</dbReference>
<dbReference type="PANTHER" id="PTHR42870">
    <property type="entry name" value="ACETYL-COA C-ACETYLTRANSFERASE"/>
    <property type="match status" value="1"/>
</dbReference>
<dbReference type="RefSeq" id="WP_236977179.1">
    <property type="nucleotide sequence ID" value="NZ_BRXE01000001.1"/>
</dbReference>
<evidence type="ECO:0000313" key="2">
    <source>
        <dbReference type="EMBL" id="GLB80954.1"/>
    </source>
</evidence>
<evidence type="ECO:0000259" key="1">
    <source>
        <dbReference type="Pfam" id="PF22691"/>
    </source>
</evidence>
<dbReference type="Proteomes" id="UP001165663">
    <property type="component" value="Unassembled WGS sequence"/>
</dbReference>
<comment type="caution">
    <text evidence="3">The sequence shown here is derived from an EMBL/GenBank/DDBJ whole genome shotgun (WGS) entry which is preliminary data.</text>
</comment>
<gene>
    <name evidence="3" type="ORF">Mkiyose1413_06410</name>
    <name evidence="2" type="ORF">SRL2020028_02100</name>
</gene>
<dbReference type="AlphaFoldDB" id="A0A9P3UW17"/>
<dbReference type="Gene3D" id="3.40.47.10">
    <property type="match status" value="1"/>
</dbReference>
<accession>A0A9P3UW17</accession>
<dbReference type="InterPro" id="IPR016039">
    <property type="entry name" value="Thiolase-like"/>
</dbReference>
<proteinExistence type="predicted"/>
<protein>
    <submittedName>
        <fullName evidence="3">Lipid-transfer protein</fullName>
    </submittedName>
</protein>
<feature type="domain" description="Thiolase C-terminal" evidence="1">
    <location>
        <begin position="264"/>
        <end position="374"/>
    </location>
</feature>
<dbReference type="InterPro" id="IPR002155">
    <property type="entry name" value="Thiolase"/>
</dbReference>